<feature type="transmembrane region" description="Helical" evidence="6">
    <location>
        <begin position="12"/>
        <end position="31"/>
    </location>
</feature>
<accession>A0A833QXY5</accession>
<dbReference type="OrthoDB" id="616949at2759"/>
<dbReference type="GO" id="GO:0009734">
    <property type="term" value="P:auxin-activated signaling pathway"/>
    <property type="evidence" value="ECO:0007669"/>
    <property type="project" value="InterPro"/>
</dbReference>
<dbReference type="AlphaFoldDB" id="A0A833QXY5"/>
<sequence>MYRRATGPVGTTAFITFLLGIPILAGGIWLSSSATDCIRFLQLPLIILGVTLMAISLFGLSAACYGQLKLIRVFLFLLFVFLFAILFFIIFAYAVTDAGKGQVIVNRVFLEYHLDDYSGWLKDRVVDGNNWEKVSGCVQRSGECGVAMARYVRDLNSGLLVPEPADAFYQRNLSPIESGCCKPPTSCGYTYVNETVWNPVPGVPATDPDCTRWSNDQQVLCYQCDSCKAGVLATTRRHWRKVSVINIVVLVLLVILYFIGCIAYRHAKRAHYDETYGVNRMSKTAPSMFRF</sequence>
<evidence type="ECO:0000256" key="4">
    <source>
        <dbReference type="ARBA" id="ARBA00022989"/>
    </source>
</evidence>
<evidence type="ECO:0000313" key="7">
    <source>
        <dbReference type="EMBL" id="KAF3331704.1"/>
    </source>
</evidence>
<organism evidence="7 8">
    <name type="scientific">Carex littledalei</name>
    <dbReference type="NCBI Taxonomy" id="544730"/>
    <lineage>
        <taxon>Eukaryota</taxon>
        <taxon>Viridiplantae</taxon>
        <taxon>Streptophyta</taxon>
        <taxon>Embryophyta</taxon>
        <taxon>Tracheophyta</taxon>
        <taxon>Spermatophyta</taxon>
        <taxon>Magnoliopsida</taxon>
        <taxon>Liliopsida</taxon>
        <taxon>Poales</taxon>
        <taxon>Cyperaceae</taxon>
        <taxon>Cyperoideae</taxon>
        <taxon>Cariceae</taxon>
        <taxon>Carex</taxon>
        <taxon>Carex subgen. Euthyceras</taxon>
    </lineage>
</organism>
<dbReference type="GO" id="GO:0016020">
    <property type="term" value="C:membrane"/>
    <property type="evidence" value="ECO:0007669"/>
    <property type="project" value="UniProtKB-SubCell"/>
</dbReference>
<comment type="similarity">
    <text evidence="2">Belongs to the tetraspanin (TM4SF) family.</text>
</comment>
<keyword evidence="8" id="KW-1185">Reference proteome</keyword>
<dbReference type="Pfam" id="PF00335">
    <property type="entry name" value="Tetraspanin"/>
    <property type="match status" value="1"/>
</dbReference>
<protein>
    <submittedName>
        <fullName evidence="7">Tetraspanin-3-like protein</fullName>
    </submittedName>
</protein>
<name>A0A833QXY5_9POAL</name>
<evidence type="ECO:0000256" key="1">
    <source>
        <dbReference type="ARBA" id="ARBA00004141"/>
    </source>
</evidence>
<dbReference type="EMBL" id="SWLB01000012">
    <property type="protein sequence ID" value="KAF3331704.1"/>
    <property type="molecule type" value="Genomic_DNA"/>
</dbReference>
<gene>
    <name evidence="7" type="ORF">FCM35_KLT03110</name>
</gene>
<dbReference type="PANTHER" id="PTHR32191">
    <property type="entry name" value="TETRASPANIN-8-RELATED"/>
    <property type="match status" value="1"/>
</dbReference>
<comment type="caution">
    <text evidence="7">The sequence shown here is derived from an EMBL/GenBank/DDBJ whole genome shotgun (WGS) entry which is preliminary data.</text>
</comment>
<proteinExistence type="inferred from homology"/>
<keyword evidence="5 6" id="KW-0472">Membrane</keyword>
<reference evidence="7" key="1">
    <citation type="submission" date="2020-01" db="EMBL/GenBank/DDBJ databases">
        <title>Genome sequence of Kobresia littledalei, the first chromosome-level genome in the family Cyperaceae.</title>
        <authorList>
            <person name="Qu G."/>
        </authorList>
    </citation>
    <scope>NUCLEOTIDE SEQUENCE</scope>
    <source>
        <strain evidence="7">C.B.Clarke</strain>
        <tissue evidence="7">Leaf</tissue>
    </source>
</reference>
<evidence type="ECO:0000256" key="6">
    <source>
        <dbReference type="SAM" id="Phobius"/>
    </source>
</evidence>
<keyword evidence="4 6" id="KW-1133">Transmembrane helix</keyword>
<feature type="transmembrane region" description="Helical" evidence="6">
    <location>
        <begin position="43"/>
        <end position="66"/>
    </location>
</feature>
<evidence type="ECO:0000256" key="5">
    <source>
        <dbReference type="ARBA" id="ARBA00023136"/>
    </source>
</evidence>
<dbReference type="InterPro" id="IPR044991">
    <property type="entry name" value="TET_plant"/>
</dbReference>
<evidence type="ECO:0000256" key="3">
    <source>
        <dbReference type="ARBA" id="ARBA00022692"/>
    </source>
</evidence>
<dbReference type="InterPro" id="IPR018499">
    <property type="entry name" value="Tetraspanin/Peripherin"/>
</dbReference>
<evidence type="ECO:0000256" key="2">
    <source>
        <dbReference type="ARBA" id="ARBA00006840"/>
    </source>
</evidence>
<keyword evidence="3 6" id="KW-0812">Transmembrane</keyword>
<feature type="transmembrane region" description="Helical" evidence="6">
    <location>
        <begin position="73"/>
        <end position="95"/>
    </location>
</feature>
<evidence type="ECO:0000313" key="8">
    <source>
        <dbReference type="Proteomes" id="UP000623129"/>
    </source>
</evidence>
<comment type="subcellular location">
    <subcellularLocation>
        <location evidence="1">Membrane</location>
        <topology evidence="1">Multi-pass membrane protein</topology>
    </subcellularLocation>
</comment>
<feature type="transmembrane region" description="Helical" evidence="6">
    <location>
        <begin position="244"/>
        <end position="264"/>
    </location>
</feature>
<dbReference type="Proteomes" id="UP000623129">
    <property type="component" value="Unassembled WGS sequence"/>
</dbReference>